<accession>A0A6D2HVF5</accession>
<dbReference type="Proteomes" id="UP000467841">
    <property type="component" value="Unassembled WGS sequence"/>
</dbReference>
<name>A0A6D2HVF5_9BRAS</name>
<gene>
    <name evidence="2" type="ORF">MERR_LOCUS5827</name>
</gene>
<evidence type="ECO:0000259" key="1">
    <source>
        <dbReference type="Pfam" id="PF03478"/>
    </source>
</evidence>
<dbReference type="EMBL" id="CACVBM020000399">
    <property type="protein sequence ID" value="CAA7018592.1"/>
    <property type="molecule type" value="Genomic_DNA"/>
</dbReference>
<dbReference type="OrthoDB" id="1863935at2759"/>
<sequence>MSRLSLKENIRSSAVCKTWHEAAVSVRDPCPWLVYFDIDLSGVTYGFFDPREKEKTKAMKLTSDLSIYAIISYSKDGWLLMEDYHEDTKVLVFFNPFTQECIKLQSLNAIGAIGTEFAFSCAPTNKSCVVCGISDRTPDHFLIHTWYVGACEWETNSFARPKPLKYYGKKNIIFSDDVFWFPDRGGLGVFDPTARTWNTIHAPLPDLSPFLRWITEHQGNIFLVDVLSNRRGPGQLVVVFKFNPLRLVWERKKTFDGLSIFISDESSIMTYGLKGDINNIVYMWDSHLNSDRPCKYSLYTNSFCTDLEGYCVESSSTNNEMHYGAWIEPPHNSSIYGFPITESK</sequence>
<organism evidence="2 3">
    <name type="scientific">Microthlaspi erraticum</name>
    <dbReference type="NCBI Taxonomy" id="1685480"/>
    <lineage>
        <taxon>Eukaryota</taxon>
        <taxon>Viridiplantae</taxon>
        <taxon>Streptophyta</taxon>
        <taxon>Embryophyta</taxon>
        <taxon>Tracheophyta</taxon>
        <taxon>Spermatophyta</taxon>
        <taxon>Magnoliopsida</taxon>
        <taxon>eudicotyledons</taxon>
        <taxon>Gunneridae</taxon>
        <taxon>Pentapetalae</taxon>
        <taxon>rosids</taxon>
        <taxon>malvids</taxon>
        <taxon>Brassicales</taxon>
        <taxon>Brassicaceae</taxon>
        <taxon>Coluteocarpeae</taxon>
        <taxon>Microthlaspi</taxon>
    </lineage>
</organism>
<dbReference type="Pfam" id="PF03478">
    <property type="entry name" value="Beta-prop_KIB1-4"/>
    <property type="match status" value="1"/>
</dbReference>
<protein>
    <recommendedName>
        <fullName evidence="1">KIB1-4 beta-propeller domain-containing protein</fullName>
    </recommendedName>
</protein>
<comment type="caution">
    <text evidence="2">The sequence shown here is derived from an EMBL/GenBank/DDBJ whole genome shotgun (WGS) entry which is preliminary data.</text>
</comment>
<evidence type="ECO:0000313" key="2">
    <source>
        <dbReference type="EMBL" id="CAA7018592.1"/>
    </source>
</evidence>
<dbReference type="PANTHER" id="PTHR33127:SF88">
    <property type="entry name" value="F-BOX DOMAIN-CONTAINING PROTEIN"/>
    <property type="match status" value="1"/>
</dbReference>
<feature type="domain" description="KIB1-4 beta-propeller" evidence="1">
    <location>
        <begin position="48"/>
        <end position="289"/>
    </location>
</feature>
<proteinExistence type="predicted"/>
<keyword evidence="3" id="KW-1185">Reference proteome</keyword>
<dbReference type="InterPro" id="IPR005174">
    <property type="entry name" value="KIB1-4_b-propeller"/>
</dbReference>
<dbReference type="PANTHER" id="PTHR33127">
    <property type="entry name" value="TRANSMEMBRANE PROTEIN"/>
    <property type="match status" value="1"/>
</dbReference>
<evidence type="ECO:0000313" key="3">
    <source>
        <dbReference type="Proteomes" id="UP000467841"/>
    </source>
</evidence>
<dbReference type="AlphaFoldDB" id="A0A6D2HVF5"/>
<reference evidence="2" key="1">
    <citation type="submission" date="2020-01" db="EMBL/GenBank/DDBJ databases">
        <authorList>
            <person name="Mishra B."/>
        </authorList>
    </citation>
    <scope>NUCLEOTIDE SEQUENCE [LARGE SCALE GENOMIC DNA]</scope>
</reference>